<sequence length="74" mass="7904">MTDGDRPTLFPYWQYVRRAGGAGSSDVGAALVAARPGGGKTVRRGLCMGRRISHGGNPSFFVRVRNQTAVRAVL</sequence>
<gene>
    <name evidence="1" type="ORF">HMPREF0372_01763</name>
</gene>
<organism evidence="1 2">
    <name type="scientific">Flavonifractor plautii ATCC 29863</name>
    <dbReference type="NCBI Taxonomy" id="411475"/>
    <lineage>
        <taxon>Bacteria</taxon>
        <taxon>Bacillati</taxon>
        <taxon>Bacillota</taxon>
        <taxon>Clostridia</taxon>
        <taxon>Eubacteriales</taxon>
        <taxon>Oscillospiraceae</taxon>
        <taxon>Flavonifractor</taxon>
    </lineage>
</organism>
<proteinExistence type="predicted"/>
<comment type="caution">
    <text evidence="1">The sequence shown here is derived from an EMBL/GenBank/DDBJ whole genome shotgun (WGS) entry which is preliminary data.</text>
</comment>
<name>G9YQH0_FLAPL</name>
<reference evidence="1 2" key="1">
    <citation type="submission" date="2011-08" db="EMBL/GenBank/DDBJ databases">
        <authorList>
            <person name="Weinstock G."/>
            <person name="Sodergren E."/>
            <person name="Clifton S."/>
            <person name="Fulton L."/>
            <person name="Fulton B."/>
            <person name="Courtney L."/>
            <person name="Fronick C."/>
            <person name="Harrison M."/>
            <person name="Strong C."/>
            <person name="Farmer C."/>
            <person name="Delahaunty K."/>
            <person name="Markovic C."/>
            <person name="Hall O."/>
            <person name="Minx P."/>
            <person name="Tomlinson C."/>
            <person name="Mitreva M."/>
            <person name="Hou S."/>
            <person name="Chen J."/>
            <person name="Wollam A."/>
            <person name="Pepin K.H."/>
            <person name="Johnson M."/>
            <person name="Bhonagiri V."/>
            <person name="Zhang X."/>
            <person name="Suruliraj S."/>
            <person name="Warren W."/>
            <person name="Chinwalla A."/>
            <person name="Mardis E.R."/>
            <person name="Wilson R.K."/>
        </authorList>
    </citation>
    <scope>NUCLEOTIDE SEQUENCE [LARGE SCALE GENOMIC DNA]</scope>
    <source>
        <strain evidence="1 2">ATCC 29863</strain>
    </source>
</reference>
<evidence type="ECO:0000313" key="2">
    <source>
        <dbReference type="Proteomes" id="UP000004459"/>
    </source>
</evidence>
<dbReference type="EMBL" id="AGCK01000134">
    <property type="protein sequence ID" value="EHM51387.1"/>
    <property type="molecule type" value="Genomic_DNA"/>
</dbReference>
<accession>G9YQH0</accession>
<protein>
    <submittedName>
        <fullName evidence="1">Uncharacterized protein</fullName>
    </submittedName>
</protein>
<evidence type="ECO:0000313" key="1">
    <source>
        <dbReference type="EMBL" id="EHM51387.1"/>
    </source>
</evidence>
<dbReference type="AlphaFoldDB" id="G9YQH0"/>
<dbReference type="Proteomes" id="UP000004459">
    <property type="component" value="Unassembled WGS sequence"/>
</dbReference>
<dbReference type="HOGENOM" id="CLU_2682382_0_0_9"/>